<feature type="domain" description="GRIP" evidence="5">
    <location>
        <begin position="442"/>
        <end position="493"/>
    </location>
</feature>
<evidence type="ECO:0000256" key="1">
    <source>
        <dbReference type="ARBA" id="ARBA00004555"/>
    </source>
</evidence>
<dbReference type="PANTHER" id="PTHR18921:SF2">
    <property type="entry name" value="THYROID RECEPTOR-INTERACTING PROTEIN 11"/>
    <property type="match status" value="1"/>
</dbReference>
<evidence type="ECO:0000313" key="6">
    <source>
        <dbReference type="EMBL" id="KZL69699.1"/>
    </source>
</evidence>
<dbReference type="Proteomes" id="UP000076552">
    <property type="component" value="Unassembled WGS sequence"/>
</dbReference>
<feature type="compositionally biased region" description="Basic and acidic residues" evidence="4">
    <location>
        <begin position="151"/>
        <end position="163"/>
    </location>
</feature>
<proteinExistence type="predicted"/>
<keyword evidence="7" id="KW-1185">Reference proteome</keyword>
<reference evidence="6 7" key="1">
    <citation type="submission" date="2015-06" db="EMBL/GenBank/DDBJ databases">
        <title>Survival trade-offs in plant roots during colonization by closely related pathogenic and mutualistic fungi.</title>
        <authorList>
            <person name="Hacquard S."/>
            <person name="Kracher B."/>
            <person name="Hiruma K."/>
            <person name="Weinman A."/>
            <person name="Muench P."/>
            <person name="Garrido Oter R."/>
            <person name="Ver Loren van Themaat E."/>
            <person name="Dallerey J.-F."/>
            <person name="Damm U."/>
            <person name="Henrissat B."/>
            <person name="Lespinet O."/>
            <person name="Thon M."/>
            <person name="Kemen E."/>
            <person name="McHardy A.C."/>
            <person name="Schulze-Lefert P."/>
            <person name="O'Connell R.J."/>
        </authorList>
    </citation>
    <scope>NUCLEOTIDE SEQUENCE [LARGE SCALE GENOMIC DNA]</scope>
    <source>
        <strain evidence="6 7">0861</strain>
    </source>
</reference>
<organism evidence="6 7">
    <name type="scientific">Colletotrichum tofieldiae</name>
    <dbReference type="NCBI Taxonomy" id="708197"/>
    <lineage>
        <taxon>Eukaryota</taxon>
        <taxon>Fungi</taxon>
        <taxon>Dikarya</taxon>
        <taxon>Ascomycota</taxon>
        <taxon>Pezizomycotina</taxon>
        <taxon>Sordariomycetes</taxon>
        <taxon>Hypocreomycetidae</taxon>
        <taxon>Glomerellales</taxon>
        <taxon>Glomerellaceae</taxon>
        <taxon>Colletotrichum</taxon>
        <taxon>Colletotrichum spaethianum species complex</taxon>
    </lineage>
</organism>
<feature type="compositionally biased region" description="Acidic residues" evidence="4">
    <location>
        <begin position="46"/>
        <end position="55"/>
    </location>
</feature>
<evidence type="ECO:0000313" key="7">
    <source>
        <dbReference type="Proteomes" id="UP000076552"/>
    </source>
</evidence>
<feature type="compositionally biased region" description="Basic and acidic residues" evidence="4">
    <location>
        <begin position="214"/>
        <end position="232"/>
    </location>
</feature>
<feature type="compositionally biased region" description="Polar residues" evidence="4">
    <location>
        <begin position="233"/>
        <end position="243"/>
    </location>
</feature>
<dbReference type="InterPro" id="IPR019459">
    <property type="entry name" value="GRAB"/>
</dbReference>
<name>A0A166RT91_9PEZI</name>
<feature type="region of interest" description="Disordered" evidence="4">
    <location>
        <begin position="1"/>
        <end position="121"/>
    </location>
</feature>
<dbReference type="STRING" id="708197.A0A166RT91"/>
<dbReference type="EMBL" id="LFIV01000103">
    <property type="protein sequence ID" value="KZL69699.1"/>
    <property type="molecule type" value="Genomic_DNA"/>
</dbReference>
<sequence>MSAAAPSTDPVQNATSGKKKGGKKKKNANKPKEPIETDSATPQPDNAEDGDDEPETPVQASAPTEEASADEPTNKDTTTNGHTERPTSNGHANPPIEKAAPEQQPAGSDATAKLDALTKEREALRSEVEQLRKQLETIQETHSETVTQLKSELEETSTAKDQAEESYQALLERVNHLKSTLGERLKRDRAELEEAKERIEELESQNEELQNDAKASEEEVAKLKEELQDTSREATSLRSRSNLSQQNWVKEREELMRLVASLKEEVETTTNAMGEWEVIAMEERSVKESLVEKVSELEEQIVNLRDGYESAASERDHQSQVIDSLQKALREIQDARKRELREMVETSEEQLQAMKKLVQEADARATEAEAAKENLTKELERTAPFEKEVKEKNLLIGKLRHEAIVLNDHLTKALRYLKKTKPEDNVDRCAPRTISMYPASRPLTPPFSRQVVTNHLLHFLMLDRSDPKRFQILQVMAGYLNWTDEQREQAGLARPGTSNNSLRLPASPFHRTPSTPSLSAEFFSETPTSANKESLADLWAGFLERSAEEGLDQAGGAASRDRKDSGSSAATGPTRPDTRGGG</sequence>
<accession>A0A166RT91</accession>
<keyword evidence="2" id="KW-0333">Golgi apparatus</keyword>
<feature type="region of interest" description="Disordered" evidence="4">
    <location>
        <begin position="135"/>
        <end position="164"/>
    </location>
</feature>
<keyword evidence="3" id="KW-0175">Coiled coil</keyword>
<dbReference type="GO" id="GO:0007030">
    <property type="term" value="P:Golgi organization"/>
    <property type="evidence" value="ECO:0007669"/>
    <property type="project" value="TreeGrafter"/>
</dbReference>
<evidence type="ECO:0000259" key="5">
    <source>
        <dbReference type="PROSITE" id="PS50913"/>
    </source>
</evidence>
<dbReference type="GO" id="GO:0006888">
    <property type="term" value="P:endoplasmic reticulum to Golgi vesicle-mediated transport"/>
    <property type="evidence" value="ECO:0007669"/>
    <property type="project" value="TreeGrafter"/>
</dbReference>
<feature type="compositionally biased region" description="Polar residues" evidence="4">
    <location>
        <begin position="75"/>
        <end position="91"/>
    </location>
</feature>
<feature type="region of interest" description="Disordered" evidence="4">
    <location>
        <begin position="549"/>
        <end position="582"/>
    </location>
</feature>
<feature type="region of interest" description="Disordered" evidence="4">
    <location>
        <begin position="490"/>
        <end position="527"/>
    </location>
</feature>
<dbReference type="AlphaFoldDB" id="A0A166RT91"/>
<comment type="subcellular location">
    <subcellularLocation>
        <location evidence="1">Golgi apparatus</location>
    </subcellularLocation>
</comment>
<gene>
    <name evidence="6" type="ORF">CT0861_10599</name>
</gene>
<dbReference type="Gene3D" id="1.10.287.1490">
    <property type="match status" value="1"/>
</dbReference>
<protein>
    <submittedName>
        <fullName evidence="6">Golgi matrix protein</fullName>
    </submittedName>
</protein>
<evidence type="ECO:0000256" key="3">
    <source>
        <dbReference type="ARBA" id="ARBA00023054"/>
    </source>
</evidence>
<dbReference type="GO" id="GO:0005794">
    <property type="term" value="C:Golgi apparatus"/>
    <property type="evidence" value="ECO:0007669"/>
    <property type="project" value="UniProtKB-SubCell"/>
</dbReference>
<feature type="region of interest" description="Disordered" evidence="4">
    <location>
        <begin position="197"/>
        <end position="243"/>
    </location>
</feature>
<dbReference type="InterPro" id="IPR000237">
    <property type="entry name" value="GRIP_dom"/>
</dbReference>
<comment type="caution">
    <text evidence="6">The sequence shown here is derived from an EMBL/GenBank/DDBJ whole genome shotgun (WGS) entry which is preliminary data.</text>
</comment>
<feature type="compositionally biased region" description="Basic residues" evidence="4">
    <location>
        <begin position="17"/>
        <end position="29"/>
    </location>
</feature>
<dbReference type="PANTHER" id="PTHR18921">
    <property type="entry name" value="MYOSIN HEAVY CHAIN - RELATED"/>
    <property type="match status" value="1"/>
</dbReference>
<evidence type="ECO:0000256" key="2">
    <source>
        <dbReference type="ARBA" id="ARBA00023034"/>
    </source>
</evidence>
<evidence type="ECO:0000256" key="4">
    <source>
        <dbReference type="SAM" id="MobiDB-lite"/>
    </source>
</evidence>
<dbReference type="GO" id="GO:0031267">
    <property type="term" value="F:small GTPase binding"/>
    <property type="evidence" value="ECO:0007669"/>
    <property type="project" value="TreeGrafter"/>
</dbReference>
<dbReference type="PROSITE" id="PS50913">
    <property type="entry name" value="GRIP"/>
    <property type="match status" value="1"/>
</dbReference>
<dbReference type="Pfam" id="PF10375">
    <property type="entry name" value="GRAB"/>
    <property type="match status" value="1"/>
</dbReference>